<dbReference type="Pfam" id="PF02687">
    <property type="entry name" value="FtsX"/>
    <property type="match status" value="1"/>
</dbReference>
<keyword evidence="2" id="KW-1003">Cell membrane</keyword>
<feature type="domain" description="MacB-like periplasmic core" evidence="8">
    <location>
        <begin position="25"/>
        <end position="240"/>
    </location>
</feature>
<evidence type="ECO:0000259" key="8">
    <source>
        <dbReference type="Pfam" id="PF12704"/>
    </source>
</evidence>
<keyword evidence="3 6" id="KW-0812">Transmembrane</keyword>
<dbReference type="InterPro" id="IPR025857">
    <property type="entry name" value="MacB_PCD"/>
</dbReference>
<dbReference type="PANTHER" id="PTHR30489">
    <property type="entry name" value="LIPOPROTEIN-RELEASING SYSTEM TRANSMEMBRANE PROTEIN LOLE"/>
    <property type="match status" value="1"/>
</dbReference>
<dbReference type="RefSeq" id="WP_257743812.1">
    <property type="nucleotide sequence ID" value="NZ_CP096115.1"/>
</dbReference>
<evidence type="ECO:0000313" key="10">
    <source>
        <dbReference type="Proteomes" id="UP001060368"/>
    </source>
</evidence>
<dbReference type="GO" id="GO:0044874">
    <property type="term" value="P:lipoprotein localization to outer membrane"/>
    <property type="evidence" value="ECO:0007669"/>
    <property type="project" value="TreeGrafter"/>
</dbReference>
<keyword evidence="10" id="KW-1185">Reference proteome</keyword>
<dbReference type="InterPro" id="IPR003838">
    <property type="entry name" value="ABC3_permease_C"/>
</dbReference>
<dbReference type="EMBL" id="CP096115">
    <property type="protein sequence ID" value="UUX93675.1"/>
    <property type="molecule type" value="Genomic_DNA"/>
</dbReference>
<dbReference type="InterPro" id="IPR051447">
    <property type="entry name" value="Lipoprotein-release_system"/>
</dbReference>
<dbReference type="AlphaFoldDB" id="A0A9E7TLF0"/>
<dbReference type="Pfam" id="PF12704">
    <property type="entry name" value="MacB_PCD"/>
    <property type="match status" value="1"/>
</dbReference>
<reference evidence="9" key="1">
    <citation type="submission" date="2022-04" db="EMBL/GenBank/DDBJ databases">
        <title>Complete genome of Methanoplanus endosymbiosus DSM 3599.</title>
        <authorList>
            <person name="Chen S.-C."/>
            <person name="You Y.-T."/>
            <person name="Zhou Y.-Z."/>
            <person name="Lai M.-C."/>
        </authorList>
    </citation>
    <scope>NUCLEOTIDE SEQUENCE</scope>
    <source>
        <strain evidence="9">DSM 3599</strain>
    </source>
</reference>
<feature type="transmembrane region" description="Helical" evidence="6">
    <location>
        <begin position="24"/>
        <end position="45"/>
    </location>
</feature>
<gene>
    <name evidence="9" type="ORF">L6E24_06045</name>
</gene>
<dbReference type="KEGG" id="mend:L6E24_06045"/>
<protein>
    <submittedName>
        <fullName evidence="9">ABC transporter permease</fullName>
    </submittedName>
</protein>
<dbReference type="Proteomes" id="UP001060368">
    <property type="component" value="Chromosome"/>
</dbReference>
<evidence type="ECO:0000256" key="3">
    <source>
        <dbReference type="ARBA" id="ARBA00022692"/>
    </source>
</evidence>
<evidence type="ECO:0000259" key="7">
    <source>
        <dbReference type="Pfam" id="PF02687"/>
    </source>
</evidence>
<evidence type="ECO:0000256" key="1">
    <source>
        <dbReference type="ARBA" id="ARBA00004651"/>
    </source>
</evidence>
<feature type="transmembrane region" description="Helical" evidence="6">
    <location>
        <begin position="367"/>
        <end position="387"/>
    </location>
</feature>
<keyword evidence="5 6" id="KW-0472">Membrane</keyword>
<feature type="transmembrane region" description="Helical" evidence="6">
    <location>
        <begin position="316"/>
        <end position="347"/>
    </location>
</feature>
<evidence type="ECO:0000256" key="4">
    <source>
        <dbReference type="ARBA" id="ARBA00022989"/>
    </source>
</evidence>
<feature type="domain" description="ABC3 transporter permease C-terminal" evidence="7">
    <location>
        <begin position="276"/>
        <end position="394"/>
    </location>
</feature>
<accession>A0A9E7TLF0</accession>
<proteinExistence type="predicted"/>
<evidence type="ECO:0000256" key="6">
    <source>
        <dbReference type="SAM" id="Phobius"/>
    </source>
</evidence>
<feature type="transmembrane region" description="Helical" evidence="6">
    <location>
        <begin position="276"/>
        <end position="295"/>
    </location>
</feature>
<evidence type="ECO:0000256" key="2">
    <source>
        <dbReference type="ARBA" id="ARBA00022475"/>
    </source>
</evidence>
<evidence type="ECO:0000313" key="9">
    <source>
        <dbReference type="EMBL" id="UUX93675.1"/>
    </source>
</evidence>
<evidence type="ECO:0000256" key="5">
    <source>
        <dbReference type="ARBA" id="ARBA00023136"/>
    </source>
</evidence>
<sequence length="400" mass="43890">MQNDLKVSAFLAVRAIKRGGRAGFLLNVLIIAMVFMNMILLSSIISGSVNLFYEQTIDYETSDVIVKPDDDKKVISSSDELTDKINGIPGVRRAAPHYSIGATLSNEDKSISIPVTAIKPRDETEVTKVSETITEGNYLGSGDLDEIIIGFQVAGNEDERKDFFDSLGGAKVGDTIEVAFANGVIKEYRIKGIFQTKSWTVDLSAFVTWDEMNSVLGYENTEASEILVKSMKGYSPEEVKYSMLTFNVPDKIQTWEESMTGIIEESLETFSIINNISLLVSLVIAIVVIFIVMMIKAINNKKQIAILKAIGIHKNIIVNSYVIQVLLISIIGIILGLIGIEGIIAYFTAHPMEFPDGNVTPYVETAVLIENAVMLIAVSCIAGYIPARRIAGENILEAMR</sequence>
<organism evidence="9 10">
    <name type="scientific">Methanoplanus endosymbiosus</name>
    <dbReference type="NCBI Taxonomy" id="33865"/>
    <lineage>
        <taxon>Archaea</taxon>
        <taxon>Methanobacteriati</taxon>
        <taxon>Methanobacteriota</taxon>
        <taxon>Stenosarchaea group</taxon>
        <taxon>Methanomicrobia</taxon>
        <taxon>Methanomicrobiales</taxon>
        <taxon>Methanomicrobiaceae</taxon>
        <taxon>Methanoplanus</taxon>
    </lineage>
</organism>
<dbReference type="GO" id="GO:0098797">
    <property type="term" value="C:plasma membrane protein complex"/>
    <property type="evidence" value="ECO:0007669"/>
    <property type="project" value="TreeGrafter"/>
</dbReference>
<dbReference type="GeneID" id="74307241"/>
<keyword evidence="4 6" id="KW-1133">Transmembrane helix</keyword>
<name>A0A9E7TLF0_9EURY</name>
<comment type="subcellular location">
    <subcellularLocation>
        <location evidence="1">Cell membrane</location>
        <topology evidence="1">Multi-pass membrane protein</topology>
    </subcellularLocation>
</comment>
<dbReference type="PANTHER" id="PTHR30489:SF0">
    <property type="entry name" value="LIPOPROTEIN-RELEASING SYSTEM TRANSMEMBRANE PROTEIN LOLE"/>
    <property type="match status" value="1"/>
</dbReference>